<name>A0A2R5GRJ9_9STRA</name>
<evidence type="ECO:0000256" key="1">
    <source>
        <dbReference type="SAM" id="Phobius"/>
    </source>
</evidence>
<keyword evidence="1" id="KW-0472">Membrane</keyword>
<gene>
    <name evidence="2" type="ORF">FCC1311_097252</name>
</gene>
<keyword evidence="2" id="KW-0830">Ubiquinone</keyword>
<dbReference type="InParanoid" id="A0A2R5GRJ9"/>
<reference evidence="2 3" key="1">
    <citation type="submission" date="2017-12" db="EMBL/GenBank/DDBJ databases">
        <title>Sequencing, de novo assembly and annotation of complete genome of a new Thraustochytrid species, strain FCC1311.</title>
        <authorList>
            <person name="Sedici K."/>
            <person name="Godart F."/>
            <person name="Aiese Cigliano R."/>
            <person name="Sanseverino W."/>
            <person name="Barakat M."/>
            <person name="Ortet P."/>
            <person name="Marechal E."/>
            <person name="Cagnac O."/>
            <person name="Amato A."/>
        </authorList>
    </citation>
    <scope>NUCLEOTIDE SEQUENCE [LARGE SCALE GENOMIC DNA]</scope>
</reference>
<sequence length="127" mass="13696">MQAARIVARRGGAVARARSAAVTRGGGGGAPPPSFMRLPAPKEQLHEHNDLVWDDGVAPEPTIDFDAPNVDRFTGFLMWLGGIAFLAGTFTFVKVVKQPETQAPFPKRDLPDLTADFGGRTEMATYK</sequence>
<organism evidence="2 3">
    <name type="scientific">Hondaea fermentalgiana</name>
    <dbReference type="NCBI Taxonomy" id="2315210"/>
    <lineage>
        <taxon>Eukaryota</taxon>
        <taxon>Sar</taxon>
        <taxon>Stramenopiles</taxon>
        <taxon>Bigyra</taxon>
        <taxon>Labyrinthulomycetes</taxon>
        <taxon>Thraustochytrida</taxon>
        <taxon>Thraustochytriidae</taxon>
        <taxon>Hondaea</taxon>
    </lineage>
</organism>
<keyword evidence="3" id="KW-1185">Reference proteome</keyword>
<keyword evidence="1" id="KW-1133">Transmembrane helix</keyword>
<dbReference type="EMBL" id="BEYU01000159">
    <property type="protein sequence ID" value="GBG33502.1"/>
    <property type="molecule type" value="Genomic_DNA"/>
</dbReference>
<protein>
    <submittedName>
        <fullName evidence="2">NADH dehydrogenase ubiquinone 1 beta subcomplex subunit 8, mitochondrial</fullName>
    </submittedName>
</protein>
<proteinExistence type="predicted"/>
<keyword evidence="1" id="KW-0812">Transmembrane</keyword>
<dbReference type="InterPro" id="IPR038863">
    <property type="entry name" value="Put_Complex_I_su8"/>
</dbReference>
<dbReference type="Proteomes" id="UP000241890">
    <property type="component" value="Unassembled WGS sequence"/>
</dbReference>
<dbReference type="PANTHER" id="PTHR36401:SF1">
    <property type="entry name" value="NADH DEHYDROGENASE [UBIQUINONE] 1 BETA SUBCOMPLEX SUBUNIT 8, MITOCHONDRIAL"/>
    <property type="match status" value="1"/>
</dbReference>
<feature type="transmembrane region" description="Helical" evidence="1">
    <location>
        <begin position="76"/>
        <end position="96"/>
    </location>
</feature>
<evidence type="ECO:0000313" key="3">
    <source>
        <dbReference type="Proteomes" id="UP000241890"/>
    </source>
</evidence>
<dbReference type="OrthoDB" id="75067at2759"/>
<dbReference type="PANTHER" id="PTHR36401">
    <property type="entry name" value="NADH DEHYDROGENASE [UBIQUINONE] 1 BETA SUBCOMPLEX SUBUNIT 8, MITOCHONDRIAL"/>
    <property type="match status" value="1"/>
</dbReference>
<comment type="caution">
    <text evidence="2">The sequence shown here is derived from an EMBL/GenBank/DDBJ whole genome shotgun (WGS) entry which is preliminary data.</text>
</comment>
<accession>A0A2R5GRJ9</accession>
<evidence type="ECO:0000313" key="2">
    <source>
        <dbReference type="EMBL" id="GBG33502.1"/>
    </source>
</evidence>
<dbReference type="AlphaFoldDB" id="A0A2R5GRJ9"/>